<evidence type="ECO:0000256" key="2">
    <source>
        <dbReference type="RuleBase" id="RU004508"/>
    </source>
</evidence>
<evidence type="ECO:0000313" key="3">
    <source>
        <dbReference type="EMBL" id="GAA4760928.1"/>
    </source>
</evidence>
<dbReference type="SUPFAM" id="SSF53383">
    <property type="entry name" value="PLP-dependent transferases"/>
    <property type="match status" value="1"/>
</dbReference>
<dbReference type="InterPro" id="IPR000653">
    <property type="entry name" value="DegT/StrS_aminotransferase"/>
</dbReference>
<reference evidence="4" key="1">
    <citation type="journal article" date="2019" name="Int. J. Syst. Evol. Microbiol.">
        <title>The Global Catalogue of Microorganisms (GCM) 10K type strain sequencing project: providing services to taxonomists for standard genome sequencing and annotation.</title>
        <authorList>
            <consortium name="The Broad Institute Genomics Platform"/>
            <consortium name="The Broad Institute Genome Sequencing Center for Infectious Disease"/>
            <person name="Wu L."/>
            <person name="Ma J."/>
        </authorList>
    </citation>
    <scope>NUCLEOTIDE SEQUENCE [LARGE SCALE GENOMIC DNA]</scope>
    <source>
        <strain evidence="4">JCM 18532</strain>
    </source>
</reference>
<accession>A0ABP8ZNJ1</accession>
<keyword evidence="4" id="KW-1185">Reference proteome</keyword>
<organism evidence="3 4">
    <name type="scientific">Nocardioides endophyticus</name>
    <dbReference type="NCBI Taxonomy" id="1353775"/>
    <lineage>
        <taxon>Bacteria</taxon>
        <taxon>Bacillati</taxon>
        <taxon>Actinomycetota</taxon>
        <taxon>Actinomycetes</taxon>
        <taxon>Propionibacteriales</taxon>
        <taxon>Nocardioidaceae</taxon>
        <taxon>Nocardioides</taxon>
    </lineage>
</organism>
<dbReference type="PROSITE" id="PS50077">
    <property type="entry name" value="HEAT_REPEAT"/>
    <property type="match status" value="1"/>
</dbReference>
<dbReference type="Gene3D" id="3.90.1150.10">
    <property type="entry name" value="Aspartate Aminotransferase, domain 1"/>
    <property type="match status" value="1"/>
</dbReference>
<evidence type="ECO:0000313" key="4">
    <source>
        <dbReference type="Proteomes" id="UP001499882"/>
    </source>
</evidence>
<dbReference type="Proteomes" id="UP001499882">
    <property type="component" value="Unassembled WGS sequence"/>
</dbReference>
<dbReference type="InterPro" id="IPR015424">
    <property type="entry name" value="PyrdxlP-dep_Trfase"/>
</dbReference>
<sequence length="370" mass="39708">MIPITRLTLGEAEASAAADVVRSGWVMNGPRTTEFESLVADYVGARHAIAVSSCTTGLHLGLLAAGVGPGDEVICPSFSFIATANSIRYAGATPVFVDIDPLTYNIDPDLVEAAITPRTKAILPVSQIGLPADLLPLMSIAARHGLSVVEDAAPSLGAAIHGRRLGAISDITCFSFDARKILTTGEGGMVTTDDDDVAAHIRLLRAHAASVSTADRDRAAKIILETYPEVGFNYKMTDIQAAVGVVQMGRVDEIVAERRRLGRRYDELLATEDRVETPYEPAGFEHVYQSYNVRLRTSRTQEDVMRSMLELGVSTRRIFAIHDQPAYRDIASPSLPATESAAASTILLPMFVGLTDDEQDQVVAALAKCL</sequence>
<dbReference type="PANTHER" id="PTHR30244:SF34">
    <property type="entry name" value="DTDP-4-AMINO-4,6-DIDEOXYGALACTOSE TRANSAMINASE"/>
    <property type="match status" value="1"/>
</dbReference>
<dbReference type="PANTHER" id="PTHR30244">
    <property type="entry name" value="TRANSAMINASE"/>
    <property type="match status" value="1"/>
</dbReference>
<keyword evidence="2" id="KW-0663">Pyridoxal phosphate</keyword>
<dbReference type="InterPro" id="IPR015421">
    <property type="entry name" value="PyrdxlP-dep_Trfase_major"/>
</dbReference>
<evidence type="ECO:0000256" key="1">
    <source>
        <dbReference type="ARBA" id="ARBA00001933"/>
    </source>
</evidence>
<dbReference type="Pfam" id="PF01041">
    <property type="entry name" value="DegT_DnrJ_EryC1"/>
    <property type="match status" value="1"/>
</dbReference>
<keyword evidence="3" id="KW-0808">Transferase</keyword>
<proteinExistence type="inferred from homology"/>
<dbReference type="RefSeq" id="WP_345530300.1">
    <property type="nucleotide sequence ID" value="NZ_BAABKN010000043.1"/>
</dbReference>
<comment type="similarity">
    <text evidence="2">Belongs to the DegT/DnrJ/EryC1 family.</text>
</comment>
<dbReference type="InterPro" id="IPR015422">
    <property type="entry name" value="PyrdxlP-dep_Trfase_small"/>
</dbReference>
<dbReference type="Gene3D" id="3.40.640.10">
    <property type="entry name" value="Type I PLP-dependent aspartate aminotransferase-like (Major domain)"/>
    <property type="match status" value="1"/>
</dbReference>
<keyword evidence="3" id="KW-0032">Aminotransferase</keyword>
<dbReference type="GO" id="GO:0008483">
    <property type="term" value="F:transaminase activity"/>
    <property type="evidence" value="ECO:0007669"/>
    <property type="project" value="UniProtKB-KW"/>
</dbReference>
<gene>
    <name evidence="3" type="ORF">GCM10023350_54100</name>
</gene>
<dbReference type="InterPro" id="IPR021133">
    <property type="entry name" value="HEAT_type_2"/>
</dbReference>
<protein>
    <submittedName>
        <fullName evidence="3">DegT/DnrJ/EryC1/StrS family aminotransferase</fullName>
    </submittedName>
</protein>
<dbReference type="EMBL" id="BAABKN010000043">
    <property type="protein sequence ID" value="GAA4760928.1"/>
    <property type="molecule type" value="Genomic_DNA"/>
</dbReference>
<comment type="caution">
    <text evidence="3">The sequence shown here is derived from an EMBL/GenBank/DDBJ whole genome shotgun (WGS) entry which is preliminary data.</text>
</comment>
<dbReference type="CDD" id="cd00616">
    <property type="entry name" value="AHBA_syn"/>
    <property type="match status" value="1"/>
</dbReference>
<name>A0ABP8ZNJ1_9ACTN</name>
<comment type="cofactor">
    <cofactor evidence="1">
        <name>pyridoxal 5'-phosphate</name>
        <dbReference type="ChEBI" id="CHEBI:597326"/>
    </cofactor>
</comment>
<dbReference type="PIRSF" id="PIRSF000390">
    <property type="entry name" value="PLP_StrS"/>
    <property type="match status" value="1"/>
</dbReference>